<dbReference type="OrthoDB" id="2453073at2"/>
<evidence type="ECO:0000313" key="1">
    <source>
        <dbReference type="EMBL" id="CEG24223.1"/>
    </source>
</evidence>
<name>A0A098EPJ1_9BACL</name>
<dbReference type="AlphaFoldDB" id="A0A098EPJ1"/>
<evidence type="ECO:0000313" key="2">
    <source>
        <dbReference type="Proteomes" id="UP000043699"/>
    </source>
</evidence>
<dbReference type="EMBL" id="CCXS01000001">
    <property type="protein sequence ID" value="CEG24223.1"/>
    <property type="molecule type" value="Genomic_DNA"/>
</dbReference>
<accession>A0A098EPJ1</accession>
<sequence length="195" mass="22044">MNPLEVQYNGIVLLYGYLQRLFVYGKVKSMLGAVPEKLEIDSLPSLLDKTSEIFQNFDTKNGLSKEQQQELLAILATVKKLVPHTVEKLENPELSDQLATAGAALYAEEYINNGIIHLGMLFNPTIADRFRQHIPHFQNRVNGINLFVDKTANQKSLHSNELAQLESWYADAMKNASNIGADFQSIYKYINTKVK</sequence>
<gene>
    <name evidence="1" type="ORF">BN1080_03244</name>
</gene>
<organism evidence="1 2">
    <name type="scientific">Planococcus massiliensis</name>
    <dbReference type="NCBI Taxonomy" id="1499687"/>
    <lineage>
        <taxon>Bacteria</taxon>
        <taxon>Bacillati</taxon>
        <taxon>Bacillota</taxon>
        <taxon>Bacilli</taxon>
        <taxon>Bacillales</taxon>
        <taxon>Caryophanaceae</taxon>
        <taxon>Planococcus</taxon>
    </lineage>
</organism>
<dbReference type="RefSeq" id="WP_052653582.1">
    <property type="nucleotide sequence ID" value="NZ_CCXS01000001.1"/>
</dbReference>
<dbReference type="STRING" id="1499687.BN1080_03244"/>
<dbReference type="Proteomes" id="UP000043699">
    <property type="component" value="Unassembled WGS sequence"/>
</dbReference>
<reference evidence="1 2" key="1">
    <citation type="submission" date="2014-09" db="EMBL/GenBank/DDBJ databases">
        <authorList>
            <person name="Urmite Genomes Urmite Genomes"/>
        </authorList>
    </citation>
    <scope>NUCLEOTIDE SEQUENCE [LARGE SCALE GENOMIC DNA]</scope>
    <source>
        <strain evidence="1 2">ES2</strain>
    </source>
</reference>
<keyword evidence="2" id="KW-1185">Reference proteome</keyword>
<proteinExistence type="predicted"/>
<protein>
    <submittedName>
        <fullName evidence="1">Uncharacterized protein</fullName>
    </submittedName>
</protein>